<evidence type="ECO:0000259" key="16">
    <source>
        <dbReference type="PROSITE" id="PS50109"/>
    </source>
</evidence>
<dbReference type="InterPro" id="IPR011110">
    <property type="entry name" value="Reg_prop"/>
</dbReference>
<accession>A0AAE3SK97</accession>
<feature type="region of interest" description="Disordered" evidence="13">
    <location>
        <begin position="1081"/>
        <end position="1107"/>
    </location>
</feature>
<dbReference type="GO" id="GO:0003700">
    <property type="term" value="F:DNA-binding transcription factor activity"/>
    <property type="evidence" value="ECO:0007669"/>
    <property type="project" value="InterPro"/>
</dbReference>
<dbReference type="Gene3D" id="2.130.10.10">
    <property type="entry name" value="YVTN repeat-like/Quinoprotein amine dehydrogenase"/>
    <property type="match status" value="2"/>
</dbReference>
<protein>
    <recommendedName>
        <fullName evidence="2">histidine kinase</fullName>
        <ecNumber evidence="2">2.7.13.3</ecNumber>
    </recommendedName>
</protein>
<dbReference type="InterPro" id="IPR013783">
    <property type="entry name" value="Ig-like_fold"/>
</dbReference>
<dbReference type="SUPFAM" id="SSF52172">
    <property type="entry name" value="CheY-like"/>
    <property type="match status" value="1"/>
</dbReference>
<dbReference type="FunFam" id="2.60.40.10:FF:000791">
    <property type="entry name" value="Two-component system sensor histidine kinase/response regulator"/>
    <property type="match status" value="1"/>
</dbReference>
<evidence type="ECO:0000256" key="6">
    <source>
        <dbReference type="ARBA" id="ARBA00022777"/>
    </source>
</evidence>
<dbReference type="Pfam" id="PF00512">
    <property type="entry name" value="HisKA"/>
    <property type="match status" value="1"/>
</dbReference>
<feature type="transmembrane region" description="Helical" evidence="14">
    <location>
        <begin position="807"/>
        <end position="825"/>
    </location>
</feature>
<dbReference type="InterPro" id="IPR015943">
    <property type="entry name" value="WD40/YVTN_repeat-like_dom_sf"/>
</dbReference>
<dbReference type="FunFam" id="1.10.287.130:FF:000045">
    <property type="entry name" value="Two-component system sensor histidine kinase/response regulator"/>
    <property type="match status" value="1"/>
</dbReference>
<dbReference type="Gene3D" id="1.10.287.130">
    <property type="match status" value="1"/>
</dbReference>
<dbReference type="Gene3D" id="3.30.565.10">
    <property type="entry name" value="Histidine kinase-like ATPase, C-terminal domain"/>
    <property type="match status" value="1"/>
</dbReference>
<evidence type="ECO:0000256" key="13">
    <source>
        <dbReference type="SAM" id="MobiDB-lite"/>
    </source>
</evidence>
<proteinExistence type="predicted"/>
<evidence type="ECO:0000256" key="11">
    <source>
        <dbReference type="ARBA" id="ARBA00023163"/>
    </source>
</evidence>
<dbReference type="Gene3D" id="1.10.10.60">
    <property type="entry name" value="Homeodomain-like"/>
    <property type="match status" value="1"/>
</dbReference>
<evidence type="ECO:0000313" key="19">
    <source>
        <dbReference type="Proteomes" id="UP001207408"/>
    </source>
</evidence>
<dbReference type="FunFam" id="3.40.50.2300:FF:000138">
    <property type="entry name" value="Two-component system sensor histidine kinase/response regulator"/>
    <property type="match status" value="1"/>
</dbReference>
<dbReference type="PANTHER" id="PTHR43547">
    <property type="entry name" value="TWO-COMPONENT HISTIDINE KINASE"/>
    <property type="match status" value="1"/>
</dbReference>
<comment type="catalytic activity">
    <reaction evidence="1">
        <text>ATP + protein L-histidine = ADP + protein N-phospho-L-histidine.</text>
        <dbReference type="EC" id="2.7.13.3"/>
    </reaction>
</comment>
<evidence type="ECO:0000256" key="4">
    <source>
        <dbReference type="ARBA" id="ARBA00022679"/>
    </source>
</evidence>
<dbReference type="FunFam" id="3.30.565.10:FF:000037">
    <property type="entry name" value="Hybrid sensor histidine kinase/response regulator"/>
    <property type="match status" value="1"/>
</dbReference>
<feature type="domain" description="HTH araC/xylS-type" evidence="15">
    <location>
        <begin position="1257"/>
        <end position="1356"/>
    </location>
</feature>
<dbReference type="SMART" id="SM00342">
    <property type="entry name" value="HTH_ARAC"/>
    <property type="match status" value="1"/>
</dbReference>
<dbReference type="CDD" id="cd00082">
    <property type="entry name" value="HisKA"/>
    <property type="match status" value="1"/>
</dbReference>
<dbReference type="InterPro" id="IPR036890">
    <property type="entry name" value="HATPase_C_sf"/>
</dbReference>
<dbReference type="InterPro" id="IPR018062">
    <property type="entry name" value="HTH_AraC-typ_CS"/>
</dbReference>
<evidence type="ECO:0000256" key="14">
    <source>
        <dbReference type="SAM" id="Phobius"/>
    </source>
</evidence>
<dbReference type="SMART" id="SM00388">
    <property type="entry name" value="HisKA"/>
    <property type="match status" value="1"/>
</dbReference>
<keyword evidence="10" id="KW-0238">DNA-binding</keyword>
<evidence type="ECO:0000259" key="17">
    <source>
        <dbReference type="PROSITE" id="PS50110"/>
    </source>
</evidence>
<dbReference type="PROSITE" id="PS50109">
    <property type="entry name" value="HIS_KIN"/>
    <property type="match status" value="1"/>
</dbReference>
<evidence type="ECO:0000256" key="9">
    <source>
        <dbReference type="ARBA" id="ARBA00023015"/>
    </source>
</evidence>
<dbReference type="SMART" id="SM00448">
    <property type="entry name" value="REC"/>
    <property type="match status" value="1"/>
</dbReference>
<dbReference type="SUPFAM" id="SSF47384">
    <property type="entry name" value="Homodimeric domain of signal transducing histidine kinase"/>
    <property type="match status" value="1"/>
</dbReference>
<dbReference type="FunFam" id="1.10.10.60:FF:000284">
    <property type="entry name" value="Two-component system sensor histidine kinase/response regulator"/>
    <property type="match status" value="1"/>
</dbReference>
<dbReference type="InterPro" id="IPR009057">
    <property type="entry name" value="Homeodomain-like_sf"/>
</dbReference>
<dbReference type="InterPro" id="IPR004358">
    <property type="entry name" value="Sig_transdc_His_kin-like_C"/>
</dbReference>
<keyword evidence="19" id="KW-1185">Reference proteome</keyword>
<evidence type="ECO:0000256" key="12">
    <source>
        <dbReference type="PROSITE-ProRule" id="PRU00169"/>
    </source>
</evidence>
<keyword evidence="6" id="KW-0418">Kinase</keyword>
<dbReference type="EC" id="2.7.13.3" evidence="2"/>
<feature type="domain" description="Response regulatory" evidence="17">
    <location>
        <begin position="1110"/>
        <end position="1225"/>
    </location>
</feature>
<dbReference type="Pfam" id="PF07494">
    <property type="entry name" value="Reg_prop"/>
    <property type="match status" value="4"/>
</dbReference>
<sequence>MNRVVITCVVLFVFLFELRPQQQYSFLQVNSADGLVSNRVTCIHKGARGFIWIGTKAGLSRYDGVRVVNYKHDSTDSTSLPNNHIIKIQEDKKGNLVIQTGTGYYVYDIHKEKFCTDINKYLGIKPGMFYIERIYCDGEDGIWIKTHDQRYYQKWNKEDGVLEDVFPKKGSEGEALVDFSHVNNKYYYLFGDGMLECYDDSVYNLKFKDSYLSGKIEGGSLTPGFFVDKENDFWFYGNDNGVFHYNSLSATWTHYSKNMGKVRLTSDIIYEVIQDDKGLIWIATDHGGINILNKYSEELVSLKYQSDNDKSIADNSITDLYVDDDHIIWAATNKNGVSYYHESIHKFPHYRSLQSDKKSLPFNDVNCFLEDKNGNLWIGTNGGGLIYYNRTLKTYKTFIHHKENPSSISSNVVMSLFIDHQERLWIGTYAGGVCRFDGKRFIRYQFNSDWARGLTNNNVWSIIEDQKHTIWIGTNGGGIEIYDSKNDCFMKLPNKGKYTMPTQHISDLHRLSNGNVLIGTAYGAYLYDTKEQRYKRIPGFEEGLGFVNKSVNAVFEDSRGLYWIATNEGLIFVDPQTGYVKLFTAKDGLPEHIMNCIQEDEFQTIWVSKSTGLSQIIVNKSSRDKEYGFTIYHFTEEDGLQANEFNPNAGLKTNDNELIFGGINGFNLFKSKDIKSNTALSNVVFTGLQVYNQDVLPDVSIKNTKLLDQSITTTEKIVLKHSMNVFSIDFAALNYLIPDKIKYKYKLEGFNKEWLSLNNTQPKVSYTSLNAGDYILKVKASNNDGVWNEEYAALIITVLPPFYATPWAFVFYGVIIILLLVYYRYSMLRKERMKFTLEQERLQARQNHEMDEMKLRFLTNVSHEFRTPLTLILTPLQRLLEQVKSEKDQKLLEVIDRNARNLLGLVNQLLDFRKLELHGMRYHPSYGNIVAFLSKVMENFEEGFRKKNIEFVFLHEVDQFMLNFDSDKLQKVMMNLFSNALKFTPEKGIVTLKLSVDKKEDLVHISVTDTGIGIKKEDLNNIFDRFYQAENNKKLGLSGSGIGLNLAHEMVQLHNGTIRVESEEGAGATFTVSLPVESAVSEKAEVHDKPLNDQSEKEPDREHKSKEKPVVLLVEDNEDFRTFMKETLDDDFVIHEAADGQLGYDKVHNVLPDLIISDVMMPNMDGLELCKKLREDIRTSHIPLILLTARTADEDKIKGLEIGADDYITKPFNMELLLLRVNNLLQKRSKMQKQFQKNVEINPSEVEITSMDEKLIKKAIAIVEDNIEDPGFSVEDFSKELGMSRVYLYKKLTSITGKSPIEFMRIIRLKRGAQLLEKSQMTIAEVAYAVGFNSPRYFSKYFKEEYGMLPTAYVKQKAAQAE</sequence>
<dbReference type="GO" id="GO:0000155">
    <property type="term" value="F:phosphorelay sensor kinase activity"/>
    <property type="evidence" value="ECO:0007669"/>
    <property type="project" value="InterPro"/>
</dbReference>
<evidence type="ECO:0000256" key="7">
    <source>
        <dbReference type="ARBA" id="ARBA00022840"/>
    </source>
</evidence>
<dbReference type="GO" id="GO:0005524">
    <property type="term" value="F:ATP binding"/>
    <property type="evidence" value="ECO:0007669"/>
    <property type="project" value="UniProtKB-KW"/>
</dbReference>
<keyword evidence="3 12" id="KW-0597">Phosphoprotein</keyword>
<keyword evidence="11" id="KW-0804">Transcription</keyword>
<comment type="caution">
    <text evidence="18">The sequence shown here is derived from an EMBL/GenBank/DDBJ whole genome shotgun (WGS) entry which is preliminary data.</text>
</comment>
<dbReference type="Gene3D" id="3.40.50.2300">
    <property type="match status" value="1"/>
</dbReference>
<dbReference type="InterPro" id="IPR003661">
    <property type="entry name" value="HisK_dim/P_dom"/>
</dbReference>
<evidence type="ECO:0000259" key="15">
    <source>
        <dbReference type="PROSITE" id="PS01124"/>
    </source>
</evidence>
<keyword evidence="14" id="KW-0472">Membrane</keyword>
<dbReference type="GO" id="GO:0043565">
    <property type="term" value="F:sequence-specific DNA binding"/>
    <property type="evidence" value="ECO:0007669"/>
    <property type="project" value="InterPro"/>
</dbReference>
<dbReference type="Gene3D" id="2.60.40.10">
    <property type="entry name" value="Immunoglobulins"/>
    <property type="match status" value="1"/>
</dbReference>
<dbReference type="InterPro" id="IPR011123">
    <property type="entry name" value="Y_Y_Y"/>
</dbReference>
<keyword evidence="14" id="KW-0812">Transmembrane</keyword>
<dbReference type="SUPFAM" id="SSF46689">
    <property type="entry name" value="Homeodomain-like"/>
    <property type="match status" value="1"/>
</dbReference>
<dbReference type="Proteomes" id="UP001207408">
    <property type="component" value="Unassembled WGS sequence"/>
</dbReference>
<dbReference type="RefSeq" id="WP_301199764.1">
    <property type="nucleotide sequence ID" value="NZ_JAPDPI010000023.1"/>
</dbReference>
<dbReference type="CDD" id="cd17574">
    <property type="entry name" value="REC_OmpR"/>
    <property type="match status" value="1"/>
</dbReference>
<dbReference type="SMART" id="SM00387">
    <property type="entry name" value="HATPase_c"/>
    <property type="match status" value="1"/>
</dbReference>
<dbReference type="InterPro" id="IPR003594">
    <property type="entry name" value="HATPase_dom"/>
</dbReference>
<dbReference type="InterPro" id="IPR001789">
    <property type="entry name" value="Sig_transdc_resp-reg_receiver"/>
</dbReference>
<organism evidence="18 19">
    <name type="scientific">Plebeiibacterium marinum</name>
    <dbReference type="NCBI Taxonomy" id="2992111"/>
    <lineage>
        <taxon>Bacteria</taxon>
        <taxon>Pseudomonadati</taxon>
        <taxon>Bacteroidota</taxon>
        <taxon>Bacteroidia</taxon>
        <taxon>Marinilabiliales</taxon>
        <taxon>Marinilabiliaceae</taxon>
        <taxon>Plebeiibacterium</taxon>
    </lineage>
</organism>
<dbReference type="SUPFAM" id="SSF55874">
    <property type="entry name" value="ATPase domain of HSP90 chaperone/DNA topoisomerase II/histidine kinase"/>
    <property type="match status" value="1"/>
</dbReference>
<gene>
    <name evidence="18" type="ORF">OM074_12150</name>
</gene>
<dbReference type="PROSITE" id="PS50110">
    <property type="entry name" value="RESPONSE_REGULATORY"/>
    <property type="match status" value="1"/>
</dbReference>
<name>A0AAE3SK97_9BACT</name>
<evidence type="ECO:0000256" key="1">
    <source>
        <dbReference type="ARBA" id="ARBA00000085"/>
    </source>
</evidence>
<keyword evidence="14" id="KW-1133">Transmembrane helix</keyword>
<dbReference type="InterPro" id="IPR011006">
    <property type="entry name" value="CheY-like_superfamily"/>
</dbReference>
<dbReference type="InterPro" id="IPR018060">
    <property type="entry name" value="HTH_AraC"/>
</dbReference>
<keyword evidence="8" id="KW-0902">Two-component regulatory system</keyword>
<dbReference type="PRINTS" id="PR00344">
    <property type="entry name" value="BCTRLSENSOR"/>
</dbReference>
<keyword evidence="4" id="KW-0808">Transferase</keyword>
<dbReference type="PANTHER" id="PTHR43547:SF2">
    <property type="entry name" value="HYBRID SIGNAL TRANSDUCTION HISTIDINE KINASE C"/>
    <property type="match status" value="1"/>
</dbReference>
<dbReference type="Pfam" id="PF02518">
    <property type="entry name" value="HATPase_c"/>
    <property type="match status" value="1"/>
</dbReference>
<dbReference type="InterPro" id="IPR005467">
    <property type="entry name" value="His_kinase_dom"/>
</dbReference>
<feature type="domain" description="Histidine kinase" evidence="16">
    <location>
        <begin position="860"/>
        <end position="1078"/>
    </location>
</feature>
<evidence type="ECO:0000313" key="18">
    <source>
        <dbReference type="EMBL" id="MCW3806377.1"/>
    </source>
</evidence>
<keyword evidence="7 18" id="KW-0067">ATP-binding</keyword>
<dbReference type="CDD" id="cd16922">
    <property type="entry name" value="HATPase_EvgS-ArcB-TorS-like"/>
    <property type="match status" value="1"/>
</dbReference>
<dbReference type="PROSITE" id="PS00041">
    <property type="entry name" value="HTH_ARAC_FAMILY_1"/>
    <property type="match status" value="1"/>
</dbReference>
<keyword evidence="9" id="KW-0805">Transcription regulation</keyword>
<evidence type="ECO:0000256" key="10">
    <source>
        <dbReference type="ARBA" id="ARBA00023125"/>
    </source>
</evidence>
<evidence type="ECO:0000256" key="2">
    <source>
        <dbReference type="ARBA" id="ARBA00012438"/>
    </source>
</evidence>
<evidence type="ECO:0000256" key="3">
    <source>
        <dbReference type="ARBA" id="ARBA00022553"/>
    </source>
</evidence>
<dbReference type="Pfam" id="PF12833">
    <property type="entry name" value="HTH_18"/>
    <property type="match status" value="1"/>
</dbReference>
<evidence type="ECO:0000256" key="8">
    <source>
        <dbReference type="ARBA" id="ARBA00023012"/>
    </source>
</evidence>
<evidence type="ECO:0000256" key="5">
    <source>
        <dbReference type="ARBA" id="ARBA00022741"/>
    </source>
</evidence>
<reference evidence="18" key="1">
    <citation type="submission" date="2022-10" db="EMBL/GenBank/DDBJ databases">
        <authorList>
            <person name="Yu W.X."/>
        </authorList>
    </citation>
    <scope>NUCLEOTIDE SEQUENCE</scope>
    <source>
        <strain evidence="18">D04</strain>
    </source>
</reference>
<dbReference type="Pfam" id="PF00072">
    <property type="entry name" value="Response_reg"/>
    <property type="match status" value="1"/>
</dbReference>
<feature type="modified residue" description="4-aspartylphosphate" evidence="12">
    <location>
        <position position="1158"/>
    </location>
</feature>
<dbReference type="InterPro" id="IPR036097">
    <property type="entry name" value="HisK_dim/P_sf"/>
</dbReference>
<dbReference type="Pfam" id="PF07495">
    <property type="entry name" value="Y_Y_Y"/>
    <property type="match status" value="1"/>
</dbReference>
<dbReference type="SUPFAM" id="SSF63829">
    <property type="entry name" value="Calcium-dependent phosphotriesterase"/>
    <property type="match status" value="2"/>
</dbReference>
<dbReference type="PROSITE" id="PS01124">
    <property type="entry name" value="HTH_ARAC_FAMILY_2"/>
    <property type="match status" value="1"/>
</dbReference>
<dbReference type="EMBL" id="JAPDPI010000023">
    <property type="protein sequence ID" value="MCW3806377.1"/>
    <property type="molecule type" value="Genomic_DNA"/>
</dbReference>
<keyword evidence="5" id="KW-0547">Nucleotide-binding</keyword>